<organism evidence="2 3">
    <name type="scientific">Erythrobacter litoralis (strain HTCC2594)</name>
    <dbReference type="NCBI Taxonomy" id="314225"/>
    <lineage>
        <taxon>Bacteria</taxon>
        <taxon>Pseudomonadati</taxon>
        <taxon>Pseudomonadota</taxon>
        <taxon>Alphaproteobacteria</taxon>
        <taxon>Sphingomonadales</taxon>
        <taxon>Erythrobacteraceae</taxon>
        <taxon>Erythrobacter/Porphyrobacter group</taxon>
        <taxon>Erythrobacter</taxon>
    </lineage>
</organism>
<reference evidence="3" key="1">
    <citation type="journal article" date="2009" name="J. Bacteriol.">
        <title>Complete genome sequence of Erythrobacter litoralis HTCC2594.</title>
        <authorList>
            <person name="Oh H.M."/>
            <person name="Giovannoni S.J."/>
            <person name="Ferriera S."/>
            <person name="Johnson J."/>
            <person name="Cho J.C."/>
        </authorList>
    </citation>
    <scope>NUCLEOTIDE SEQUENCE [LARGE SCALE GENOMIC DNA]</scope>
    <source>
        <strain evidence="3">HTCC2594</strain>
    </source>
</reference>
<feature type="region of interest" description="Disordered" evidence="1">
    <location>
        <begin position="72"/>
        <end position="94"/>
    </location>
</feature>
<dbReference type="OrthoDB" id="7409706at2"/>
<keyword evidence="3" id="KW-1185">Reference proteome</keyword>
<feature type="compositionally biased region" description="Acidic residues" evidence="1">
    <location>
        <begin position="85"/>
        <end position="94"/>
    </location>
</feature>
<dbReference type="KEGG" id="eli:ELI_10815"/>
<dbReference type="AlphaFoldDB" id="Q2N7T6"/>
<evidence type="ECO:0000256" key="1">
    <source>
        <dbReference type="SAM" id="MobiDB-lite"/>
    </source>
</evidence>
<proteinExistence type="predicted"/>
<dbReference type="RefSeq" id="WP_011415078.1">
    <property type="nucleotide sequence ID" value="NC_007722.1"/>
</dbReference>
<dbReference type="HOGENOM" id="CLU_2381728_0_0_5"/>
<gene>
    <name evidence="2" type="ordered locus">ELI_10815</name>
</gene>
<evidence type="ECO:0000313" key="3">
    <source>
        <dbReference type="Proteomes" id="UP000008808"/>
    </source>
</evidence>
<name>Q2N7T6_ERYLH</name>
<sequence>MKPHACFRISVDELAQDLGNYVELAKTRTFEIYDNGEVEVMLVRISAIPDWDEQLQKSIRTDMMTKMEREEFMTPPEDLSHLPDSYDDWPDDTD</sequence>
<protein>
    <submittedName>
        <fullName evidence="2">Uncharacterized protein</fullName>
    </submittedName>
</protein>
<accession>Q2N7T6</accession>
<dbReference type="Proteomes" id="UP000008808">
    <property type="component" value="Chromosome"/>
</dbReference>
<evidence type="ECO:0000313" key="2">
    <source>
        <dbReference type="EMBL" id="ABC64255.1"/>
    </source>
</evidence>
<dbReference type="EMBL" id="CP000157">
    <property type="protein sequence ID" value="ABC64255.1"/>
    <property type="molecule type" value="Genomic_DNA"/>
</dbReference>